<keyword evidence="1" id="KW-1133">Transmembrane helix</keyword>
<organism evidence="3">
    <name type="scientific">marine sediment metagenome</name>
    <dbReference type="NCBI Taxonomy" id="412755"/>
    <lineage>
        <taxon>unclassified sequences</taxon>
        <taxon>metagenomes</taxon>
        <taxon>ecological metagenomes</taxon>
    </lineage>
</organism>
<keyword evidence="1" id="KW-0812">Transmembrane</keyword>
<dbReference type="Gene3D" id="1.20.1250.20">
    <property type="entry name" value="MFS general substrate transporter like domains"/>
    <property type="match status" value="1"/>
</dbReference>
<dbReference type="PROSITE" id="PS50850">
    <property type="entry name" value="MFS"/>
    <property type="match status" value="1"/>
</dbReference>
<evidence type="ECO:0000256" key="1">
    <source>
        <dbReference type="SAM" id="Phobius"/>
    </source>
</evidence>
<dbReference type="InterPro" id="IPR036259">
    <property type="entry name" value="MFS_trans_sf"/>
</dbReference>
<reference evidence="3" key="1">
    <citation type="journal article" date="2014" name="Front. Microbiol.">
        <title>High frequency of phylogenetically diverse reductive dehalogenase-homologous genes in deep subseafloor sedimentary metagenomes.</title>
        <authorList>
            <person name="Kawai M."/>
            <person name="Futagami T."/>
            <person name="Toyoda A."/>
            <person name="Takaki Y."/>
            <person name="Nishi S."/>
            <person name="Hori S."/>
            <person name="Arai W."/>
            <person name="Tsubouchi T."/>
            <person name="Morono Y."/>
            <person name="Uchiyama I."/>
            <person name="Ito T."/>
            <person name="Fujiyama A."/>
            <person name="Inagaki F."/>
            <person name="Takami H."/>
        </authorList>
    </citation>
    <scope>NUCLEOTIDE SEQUENCE</scope>
    <source>
        <strain evidence="3">Expedition CK06-06</strain>
    </source>
</reference>
<feature type="domain" description="Major facilitator superfamily (MFS) profile" evidence="2">
    <location>
        <begin position="1"/>
        <end position="61"/>
    </location>
</feature>
<dbReference type="GO" id="GO:0022857">
    <property type="term" value="F:transmembrane transporter activity"/>
    <property type="evidence" value="ECO:0007669"/>
    <property type="project" value="InterPro"/>
</dbReference>
<evidence type="ECO:0000259" key="2">
    <source>
        <dbReference type="PROSITE" id="PS50850"/>
    </source>
</evidence>
<proteinExistence type="predicted"/>
<evidence type="ECO:0000313" key="3">
    <source>
        <dbReference type="EMBL" id="GAG60390.1"/>
    </source>
</evidence>
<dbReference type="EMBL" id="BART01001008">
    <property type="protein sequence ID" value="GAG60390.1"/>
    <property type="molecule type" value="Genomic_DNA"/>
</dbReference>
<name>X0YVZ2_9ZZZZ</name>
<feature type="transmembrane region" description="Helical" evidence="1">
    <location>
        <begin position="38"/>
        <end position="54"/>
    </location>
</feature>
<comment type="caution">
    <text evidence="3">The sequence shown here is derived from an EMBL/GenBank/DDBJ whole genome shotgun (WGS) entry which is preliminary data.</text>
</comment>
<dbReference type="SUPFAM" id="SSF103473">
    <property type="entry name" value="MFS general substrate transporter"/>
    <property type="match status" value="1"/>
</dbReference>
<dbReference type="AlphaFoldDB" id="X0YVZ2"/>
<feature type="transmembrane region" description="Helical" evidence="1">
    <location>
        <begin position="12"/>
        <end position="32"/>
    </location>
</feature>
<keyword evidence="1" id="KW-0472">Membrane</keyword>
<accession>X0YVZ2</accession>
<feature type="non-terminal residue" evidence="3">
    <location>
        <position position="61"/>
    </location>
</feature>
<gene>
    <name evidence="3" type="ORF">S01H4_03936</name>
</gene>
<protein>
    <recommendedName>
        <fullName evidence="2">Major facilitator superfamily (MFS) profile domain-containing protein</fullName>
    </recommendedName>
</protein>
<dbReference type="InterPro" id="IPR020846">
    <property type="entry name" value="MFS_dom"/>
</dbReference>
<sequence length="61" mass="7203">MESMIKFSGLGTCYIIGGAFSWFLAGTIIKYFNWRYVFWFPSIFCILIAIHWFIRARNAPE</sequence>